<evidence type="ECO:0000313" key="5">
    <source>
        <dbReference type="Proteomes" id="UP000294325"/>
    </source>
</evidence>
<dbReference type="SUPFAM" id="SSF55073">
    <property type="entry name" value="Nucleotide cyclase"/>
    <property type="match status" value="1"/>
</dbReference>
<dbReference type="InterPro" id="IPR001633">
    <property type="entry name" value="EAL_dom"/>
</dbReference>
<sequence length="1202" mass="135437">MYTPQGSKLNRRAFPRQPIQIDAYLSSARFVRCDVEIRDFCLGGFFLVPRDPQATYIQLREHTGEIITVHFSCSISVGNKDFSLNMRIVRVSEGGIGAAFSETGPAVLQALHYLTAQSRRTPPQPKLGPKQTRSSSEKKNRQGNNALVEACRKQMADYFPIILKDFFEQLDETLFLCARDAENNLEQTFYLEAIEEIKGHRQQVEEKWQKTLLAQLDDLGATARDALSAQENQAESSKLAVVDKEEFEDWLAIAEAVSKMEACYADLLFEIEKRFARLMGISVDKENNPVGPRAICRALQGAIRSLEIGHYIKQCIYKVFKKAAEDKLGVLYNNLNGLLKAEGILPSLERKFTIPQGQSAQNRASSFSEQPVTPQGDPSSPPSGQKTPSRGRITPEAPPSPAQKPVPQEAFSLDRSQDPAPTLAAAEAYRVTRELLGLYKLHGQRRGGYTPAGLLKREEDLLEVLANFSPDHKANTGNEDRVTDWLAQLSSKITHQERTVRNEPPSSEAHDLIEIVGNLLVSILEDKALPENARTWIRQLEIPLLRLAILDKAFLDEGNHPARQILNLLAQLEIPPNKERDEVDAQFEAKIDHLVNYIAHDFEHNVDIFYKVLEELKRLFGQRTQSISSNIAQVVQSYQAQQQLKKHRRMIAETQPEVKAEITRGKVLGPQAPTMEGRDEDSQSWVNRAKRLPLNSWVQFTDRQGRPRRLQLVWVAEDFTTFVFVDTKGKKAATLSLNEVAMQLRRGTATLLEDANVPLLDRAQYAVLQKFHNHIAYEATHDPLTGLINRKEFEKRVNHALARAKHEHHQHVLLYLDLDQLKIINSTCGYEAGDALLKEIAQLLAQFVADRGILARLGDNEFGVLLIQCSLGEGYKVAEKQRIAIENYQLAWNNKRLSVGVSIGLVAVSDQNRDAAILLQRVETACTKAKEAGRNRIRVCELDDAEFVRRHSMVEWVARIGEVLEDNRLQLWCQRITPIASHSEMEPHYEILLRFRGQNGQWIAAGEFIQTAEFYHRMATIDRWVVQSVLQWMADHGERLEQLGGVAINLSGQSLSDEKLAEFVKREFHRTGAPPHRVCFEATETAGVASLSSSARFIQEMKALGCHFSLDDFGSGLSSYSYLKNLPVDYLKIDGTFVKDIATNPSDYAVVKSINEIGHFMGKKVIAEYVENKAVLAKLQEIGVDFAQGYGIEPPQLLRAME</sequence>
<dbReference type="InterPro" id="IPR035919">
    <property type="entry name" value="EAL_sf"/>
</dbReference>
<accession>A0A4P7BUA3</accession>
<dbReference type="InterPro" id="IPR000160">
    <property type="entry name" value="GGDEF_dom"/>
</dbReference>
<dbReference type="InterPro" id="IPR029787">
    <property type="entry name" value="Nucleotide_cyclase"/>
</dbReference>
<dbReference type="SUPFAM" id="SSF141868">
    <property type="entry name" value="EAL domain-like"/>
    <property type="match status" value="1"/>
</dbReference>
<organism evidence="4 5">
    <name type="scientific">Nitrosococcus wardiae</name>
    <dbReference type="NCBI Taxonomy" id="1814290"/>
    <lineage>
        <taxon>Bacteria</taxon>
        <taxon>Pseudomonadati</taxon>
        <taxon>Pseudomonadota</taxon>
        <taxon>Gammaproteobacteria</taxon>
        <taxon>Chromatiales</taxon>
        <taxon>Chromatiaceae</taxon>
        <taxon>Nitrosococcus</taxon>
    </lineage>
</organism>
<dbReference type="Gene3D" id="3.30.70.270">
    <property type="match status" value="1"/>
</dbReference>
<feature type="region of interest" description="Disordered" evidence="1">
    <location>
        <begin position="355"/>
        <end position="419"/>
    </location>
</feature>
<dbReference type="SMART" id="SM00267">
    <property type="entry name" value="GGDEF"/>
    <property type="match status" value="1"/>
</dbReference>
<feature type="compositionally biased region" description="Polar residues" evidence="1">
    <location>
        <begin position="355"/>
        <end position="377"/>
    </location>
</feature>
<dbReference type="Pfam" id="PF07793">
    <property type="entry name" value="DUF1631"/>
    <property type="match status" value="2"/>
</dbReference>
<dbReference type="InterPro" id="IPR012434">
    <property type="entry name" value="DUF1631"/>
</dbReference>
<reference evidence="4 5" key="1">
    <citation type="submission" date="2019-03" db="EMBL/GenBank/DDBJ databases">
        <title>The genome sequence of Nitrosococcus wardiae strain D1FHST reveals the archetypal metabolic capacity of ammonia-oxidizing Gammaproteobacteria.</title>
        <authorList>
            <person name="Wang L."/>
            <person name="Lim C.K."/>
            <person name="Hanson T.E."/>
            <person name="Dang H."/>
            <person name="Klotz M.G."/>
        </authorList>
    </citation>
    <scope>NUCLEOTIDE SEQUENCE [LARGE SCALE GENOMIC DNA]</scope>
    <source>
        <strain evidence="4 5">D1FHS</strain>
    </source>
</reference>
<dbReference type="Gene3D" id="2.40.10.220">
    <property type="entry name" value="predicted glycosyltransferase like domains"/>
    <property type="match status" value="1"/>
</dbReference>
<feature type="region of interest" description="Disordered" evidence="1">
    <location>
        <begin position="119"/>
        <end position="144"/>
    </location>
</feature>
<dbReference type="OrthoDB" id="9787514at2"/>
<dbReference type="PANTHER" id="PTHR33121:SF23">
    <property type="entry name" value="CYCLIC DI-GMP PHOSPHODIESTERASE PDEB"/>
    <property type="match status" value="1"/>
</dbReference>
<protein>
    <submittedName>
        <fullName evidence="4">DUF1631 family protein</fullName>
    </submittedName>
</protein>
<dbReference type="GO" id="GO:0071111">
    <property type="term" value="F:cyclic-guanylate-specific phosphodiesterase activity"/>
    <property type="evidence" value="ECO:0007669"/>
    <property type="project" value="InterPro"/>
</dbReference>
<keyword evidence="5" id="KW-1185">Reference proteome</keyword>
<dbReference type="Pfam" id="PF00563">
    <property type="entry name" value="EAL"/>
    <property type="match status" value="1"/>
</dbReference>
<name>A0A4P7BUA3_9GAMM</name>
<dbReference type="AlphaFoldDB" id="A0A4P7BUA3"/>
<dbReference type="InterPro" id="IPR043128">
    <property type="entry name" value="Rev_trsase/Diguanyl_cyclase"/>
</dbReference>
<evidence type="ECO:0000256" key="1">
    <source>
        <dbReference type="SAM" id="MobiDB-lite"/>
    </source>
</evidence>
<dbReference type="InterPro" id="IPR050706">
    <property type="entry name" value="Cyclic-di-GMP_PDE-like"/>
</dbReference>
<gene>
    <name evidence="4" type="ORF">E3U44_02455</name>
</gene>
<dbReference type="KEGG" id="nwr:E3U44_02455"/>
<evidence type="ECO:0000313" key="4">
    <source>
        <dbReference type="EMBL" id="QBQ53488.1"/>
    </source>
</evidence>
<dbReference type="Pfam" id="PF00990">
    <property type="entry name" value="GGDEF"/>
    <property type="match status" value="1"/>
</dbReference>
<dbReference type="EMBL" id="CP038033">
    <property type="protein sequence ID" value="QBQ53488.1"/>
    <property type="molecule type" value="Genomic_DNA"/>
</dbReference>
<proteinExistence type="predicted"/>
<evidence type="ECO:0000259" key="3">
    <source>
        <dbReference type="PROSITE" id="PS50887"/>
    </source>
</evidence>
<evidence type="ECO:0000259" key="2">
    <source>
        <dbReference type="PROSITE" id="PS50883"/>
    </source>
</evidence>
<dbReference type="PANTHER" id="PTHR33121">
    <property type="entry name" value="CYCLIC DI-GMP PHOSPHODIESTERASE PDEF"/>
    <property type="match status" value="1"/>
</dbReference>
<feature type="domain" description="EAL" evidence="2">
    <location>
        <begin position="953"/>
        <end position="1202"/>
    </location>
</feature>
<dbReference type="CDD" id="cd01948">
    <property type="entry name" value="EAL"/>
    <property type="match status" value="1"/>
</dbReference>
<dbReference type="NCBIfam" id="TIGR00254">
    <property type="entry name" value="GGDEF"/>
    <property type="match status" value="1"/>
</dbReference>
<feature type="domain" description="GGDEF" evidence="3">
    <location>
        <begin position="809"/>
        <end position="942"/>
    </location>
</feature>
<dbReference type="PROSITE" id="PS50887">
    <property type="entry name" value="GGDEF"/>
    <property type="match status" value="1"/>
</dbReference>
<dbReference type="CDD" id="cd01949">
    <property type="entry name" value="GGDEF"/>
    <property type="match status" value="1"/>
</dbReference>
<dbReference type="Gene3D" id="3.20.20.450">
    <property type="entry name" value="EAL domain"/>
    <property type="match status" value="1"/>
</dbReference>
<dbReference type="Proteomes" id="UP000294325">
    <property type="component" value="Chromosome"/>
</dbReference>
<dbReference type="SMART" id="SM00052">
    <property type="entry name" value="EAL"/>
    <property type="match status" value="1"/>
</dbReference>
<dbReference type="SUPFAM" id="SSF141371">
    <property type="entry name" value="PilZ domain-like"/>
    <property type="match status" value="1"/>
</dbReference>
<dbReference type="PROSITE" id="PS50883">
    <property type="entry name" value="EAL"/>
    <property type="match status" value="1"/>
</dbReference>
<dbReference type="RefSeq" id="WP_134356502.1">
    <property type="nucleotide sequence ID" value="NZ_CP038033.1"/>
</dbReference>